<reference evidence="13" key="1">
    <citation type="journal article" date="2023" name="Science">
        <title>Genome structures resolve the early diversification of teleost fishes.</title>
        <authorList>
            <person name="Parey E."/>
            <person name="Louis A."/>
            <person name="Montfort J."/>
            <person name="Bouchez O."/>
            <person name="Roques C."/>
            <person name="Iampietro C."/>
            <person name="Lluch J."/>
            <person name="Castinel A."/>
            <person name="Donnadieu C."/>
            <person name="Desvignes T."/>
            <person name="Floi Bucao C."/>
            <person name="Jouanno E."/>
            <person name="Wen M."/>
            <person name="Mejri S."/>
            <person name="Dirks R."/>
            <person name="Jansen H."/>
            <person name="Henkel C."/>
            <person name="Chen W.J."/>
            <person name="Zahm M."/>
            <person name="Cabau C."/>
            <person name="Klopp C."/>
            <person name="Thompson A.W."/>
            <person name="Robinson-Rechavi M."/>
            <person name="Braasch I."/>
            <person name="Lecointre G."/>
            <person name="Bobe J."/>
            <person name="Postlethwait J.H."/>
            <person name="Berthelot C."/>
            <person name="Roest Crollius H."/>
            <person name="Guiguen Y."/>
        </authorList>
    </citation>
    <scope>NUCLEOTIDE SEQUENCE</scope>
    <source>
        <strain evidence="13">NC1722</strain>
    </source>
</reference>
<organism evidence="13 14">
    <name type="scientific">Aldrovandia affinis</name>
    <dbReference type="NCBI Taxonomy" id="143900"/>
    <lineage>
        <taxon>Eukaryota</taxon>
        <taxon>Metazoa</taxon>
        <taxon>Chordata</taxon>
        <taxon>Craniata</taxon>
        <taxon>Vertebrata</taxon>
        <taxon>Euteleostomi</taxon>
        <taxon>Actinopterygii</taxon>
        <taxon>Neopterygii</taxon>
        <taxon>Teleostei</taxon>
        <taxon>Notacanthiformes</taxon>
        <taxon>Halosauridae</taxon>
        <taxon>Aldrovandia</taxon>
    </lineage>
</organism>
<keyword evidence="5" id="KW-0732">Signal</keyword>
<dbReference type="FunFam" id="3.10.250.10:FF:000016">
    <property type="entry name" value="Scavenger receptor cysteine-rich protein type 12"/>
    <property type="match status" value="2"/>
</dbReference>
<evidence type="ECO:0000256" key="8">
    <source>
        <dbReference type="ARBA" id="ARBA00023136"/>
    </source>
</evidence>
<dbReference type="GO" id="GO:0005615">
    <property type="term" value="C:extracellular space"/>
    <property type="evidence" value="ECO:0007669"/>
    <property type="project" value="TreeGrafter"/>
</dbReference>
<dbReference type="AlphaFoldDB" id="A0AAD7R1S2"/>
<evidence type="ECO:0000256" key="10">
    <source>
        <dbReference type="ARBA" id="ARBA00023180"/>
    </source>
</evidence>
<dbReference type="FunFam" id="3.10.250.10:FF:000013">
    <property type="entry name" value="CD163 molecule like 1"/>
    <property type="match status" value="1"/>
</dbReference>
<accession>A0AAD7R1S2</accession>
<dbReference type="GO" id="GO:0031638">
    <property type="term" value="P:zymogen activation"/>
    <property type="evidence" value="ECO:0007669"/>
    <property type="project" value="TreeGrafter"/>
</dbReference>
<dbReference type="PROSITE" id="PS00420">
    <property type="entry name" value="SRCR_1"/>
    <property type="match status" value="1"/>
</dbReference>
<evidence type="ECO:0000313" key="14">
    <source>
        <dbReference type="Proteomes" id="UP001221898"/>
    </source>
</evidence>
<dbReference type="InterPro" id="IPR001190">
    <property type="entry name" value="SRCR"/>
</dbReference>
<keyword evidence="9 11" id="KW-1015">Disulfide bond</keyword>
<feature type="non-terminal residue" evidence="13">
    <location>
        <position position="1"/>
    </location>
</feature>
<sequence>MNDAEVVCRQLGCGRALSAPHYAQFGAGSGPIWLHDVGCSGSESSLSQCTHPGFVSHDCDHNEDAGVVCSGVRLVGGAHLCDGRVEVHDGRSWQTVCDADFDQQDAEVVCRELGCGAPAEVRGAAAFGGWGEGSVGSMELQCRGNESEIFFCPTSPTQKQNCSHENDVGLVCSDKQIRLVNGGSRCSGRVEIYHSGQWGTVCGDNWDMNDAEVVCRQLGCGGLCLLQAMPSLEPAVGPSGWMMWGAQAASPHSHNAHTLGLGHITVITVKMLVWFAQDAEVVCRELGCGAPAEVRGAAAFGRGEGSVGSKELQCRGNESQIFFCPTSPTQKQNCSHENDVGLVCS</sequence>
<comment type="caution">
    <text evidence="13">The sequence shown here is derived from an EMBL/GenBank/DDBJ whole genome shotgun (WGS) entry which is preliminary data.</text>
</comment>
<feature type="disulfide bond" evidence="11">
    <location>
        <begin position="314"/>
        <end position="324"/>
    </location>
</feature>
<evidence type="ECO:0000313" key="13">
    <source>
        <dbReference type="EMBL" id="KAJ8357892.1"/>
    </source>
</evidence>
<feature type="domain" description="SRCR" evidence="12">
    <location>
        <begin position="1"/>
        <end position="70"/>
    </location>
</feature>
<feature type="disulfide bond" evidence="11">
    <location>
        <begin position="39"/>
        <end position="49"/>
    </location>
</feature>
<proteinExistence type="predicted"/>
<dbReference type="SMART" id="SM00202">
    <property type="entry name" value="SR"/>
    <property type="match status" value="3"/>
</dbReference>
<dbReference type="Proteomes" id="UP001221898">
    <property type="component" value="Unassembled WGS sequence"/>
</dbReference>
<comment type="subcellular location">
    <subcellularLocation>
        <location evidence="1">Membrane</location>
        <topology evidence="1">Single-pass membrane protein</topology>
    </subcellularLocation>
    <subcellularLocation>
        <location evidence="2">Secreted</location>
    </subcellularLocation>
</comment>
<evidence type="ECO:0000259" key="12">
    <source>
        <dbReference type="PROSITE" id="PS50287"/>
    </source>
</evidence>
<evidence type="ECO:0000256" key="6">
    <source>
        <dbReference type="ARBA" id="ARBA00022737"/>
    </source>
</evidence>
<evidence type="ECO:0000256" key="11">
    <source>
        <dbReference type="PROSITE-ProRule" id="PRU00196"/>
    </source>
</evidence>
<keyword evidence="10" id="KW-0325">Glycoprotein</keyword>
<evidence type="ECO:0000256" key="5">
    <source>
        <dbReference type="ARBA" id="ARBA00022729"/>
    </source>
</evidence>
<dbReference type="PANTHER" id="PTHR48071">
    <property type="entry name" value="SRCR DOMAIN-CONTAINING PROTEIN"/>
    <property type="match status" value="1"/>
</dbReference>
<feature type="disulfide bond" evidence="11">
    <location>
        <begin position="142"/>
        <end position="152"/>
    </location>
</feature>
<keyword evidence="3" id="KW-0964">Secreted</keyword>
<dbReference type="PROSITE" id="PS50287">
    <property type="entry name" value="SRCR_2"/>
    <property type="match status" value="3"/>
</dbReference>
<evidence type="ECO:0000256" key="9">
    <source>
        <dbReference type="ARBA" id="ARBA00023157"/>
    </source>
</evidence>
<evidence type="ECO:0000256" key="3">
    <source>
        <dbReference type="ARBA" id="ARBA00022525"/>
    </source>
</evidence>
<dbReference type="GO" id="GO:0004252">
    <property type="term" value="F:serine-type endopeptidase activity"/>
    <property type="evidence" value="ECO:0007669"/>
    <property type="project" value="TreeGrafter"/>
</dbReference>
<keyword evidence="7" id="KW-1133">Transmembrane helix</keyword>
<dbReference type="Pfam" id="PF00530">
    <property type="entry name" value="SRCR"/>
    <property type="match status" value="4"/>
</dbReference>
<dbReference type="Gene3D" id="3.10.250.10">
    <property type="entry name" value="SRCR-like domain"/>
    <property type="match status" value="4"/>
</dbReference>
<dbReference type="PRINTS" id="PR00258">
    <property type="entry name" value="SPERACTRCPTR"/>
</dbReference>
<dbReference type="GO" id="GO:0005886">
    <property type="term" value="C:plasma membrane"/>
    <property type="evidence" value="ECO:0007669"/>
    <property type="project" value="TreeGrafter"/>
</dbReference>
<feature type="domain" description="SRCR" evidence="12">
    <location>
        <begin position="72"/>
        <end position="173"/>
    </location>
</feature>
<dbReference type="FunFam" id="3.10.250.10:FF:000057">
    <property type="entry name" value="Uncharacterized protein"/>
    <property type="match status" value="1"/>
</dbReference>
<dbReference type="EMBL" id="JAINUG010001330">
    <property type="protein sequence ID" value="KAJ8357892.1"/>
    <property type="molecule type" value="Genomic_DNA"/>
</dbReference>
<dbReference type="InterPro" id="IPR036772">
    <property type="entry name" value="SRCR-like_dom_sf"/>
</dbReference>
<keyword evidence="14" id="KW-1185">Reference proteome</keyword>
<evidence type="ECO:0000256" key="1">
    <source>
        <dbReference type="ARBA" id="ARBA00004167"/>
    </source>
</evidence>
<protein>
    <recommendedName>
        <fullName evidence="12">SRCR domain-containing protein</fullName>
    </recommendedName>
</protein>
<comment type="caution">
    <text evidence="11">Lacks conserved residue(s) required for the propagation of feature annotation.</text>
</comment>
<feature type="domain" description="SRCR" evidence="12">
    <location>
        <begin position="177"/>
        <end position="345"/>
    </location>
</feature>
<name>A0AAD7R1S2_9TELE</name>
<keyword evidence="8" id="KW-0472">Membrane</keyword>
<feature type="disulfide bond" evidence="11">
    <location>
        <begin position="8"/>
        <end position="69"/>
    </location>
</feature>
<evidence type="ECO:0000256" key="2">
    <source>
        <dbReference type="ARBA" id="ARBA00004613"/>
    </source>
</evidence>
<dbReference type="PANTHER" id="PTHR48071:SF15">
    <property type="entry name" value="SRCR DOMAIN-CONTAINING PROTEIN"/>
    <property type="match status" value="1"/>
</dbReference>
<dbReference type="SUPFAM" id="SSF56487">
    <property type="entry name" value="SRCR-like"/>
    <property type="match status" value="4"/>
</dbReference>
<gene>
    <name evidence="13" type="ORF">AAFF_G00057350</name>
</gene>
<keyword evidence="6" id="KW-0677">Repeat</keyword>
<evidence type="ECO:0000256" key="4">
    <source>
        <dbReference type="ARBA" id="ARBA00022692"/>
    </source>
</evidence>
<evidence type="ECO:0000256" key="7">
    <source>
        <dbReference type="ARBA" id="ARBA00022989"/>
    </source>
</evidence>
<keyword evidence="4" id="KW-0812">Transmembrane</keyword>